<feature type="transmembrane region" description="Helical" evidence="1">
    <location>
        <begin position="30"/>
        <end position="50"/>
    </location>
</feature>
<dbReference type="PATRIC" id="fig|33014.5.peg.3236"/>
<evidence type="ECO:0000313" key="2">
    <source>
        <dbReference type="EMBL" id="AJW80682.1"/>
    </source>
</evidence>
<sequence>MSETVKTAERVKFGNWLPTAKPTFGGLTRIGGWGVLLSSIFLMLIAVTFGAWAFGLWILALALLWELLFVLRFGLPNAGRTIAARCADRLSHRSRNSAGSTVYRTGIFTALPDDALLALPGPLSTLEEIDGVDGEGAPFVLLHHMKNSSTPTLTATFVCNPDGTSMLPQEAVDNQVVEFGGWIASLSTDEAIEGAVIVVDSSLASSAPLVEKIAAGVSPSAPDLAKRALLEGARRLPARSSSVEVFATVAWARKELGDTVEDAAAEVAARLPDHRAALANAGAGRPFVATSEDLARSVRIAYRPDREQEIALDELAGQPFTLRVSDAGPDEFDDSARRICYHDGVASVTVMMLAPPQKLITEDSMNALFHPQDKFLRKRVAVFWRPLTPGEAVRRAAELRRSTGVAATSKAKASSLDAKMVAFADQTEVDLVTGASMTRFAIEVTVTFEPNPRAQRDALQKLKGLLAATDLTWRFIETNTAAGFHSTLPLGLLPWQYETFMQHLAEGGN</sequence>
<dbReference type="RefSeq" id="WP_045530891.1">
    <property type="nucleotide sequence ID" value="NZ_CP011045.1"/>
</dbReference>
<dbReference type="InterPro" id="IPR049978">
    <property type="entry name" value="SCO6880-like"/>
</dbReference>
<evidence type="ECO:0008006" key="4">
    <source>
        <dbReference type="Google" id="ProtNLM"/>
    </source>
</evidence>
<geneLocation type="plasmid" evidence="2 3">
    <name>pCI2</name>
</geneLocation>
<feature type="transmembrane region" description="Helical" evidence="1">
    <location>
        <begin position="56"/>
        <end position="75"/>
    </location>
</feature>
<keyword evidence="2" id="KW-0614">Plasmid</keyword>
<name>A0A0D5CN25_9MICO</name>
<protein>
    <recommendedName>
        <fullName evidence="4">PrgI family protein</fullName>
    </recommendedName>
</protein>
<dbReference type="KEGG" id="cmh:VO01_15680"/>
<evidence type="ECO:0000256" key="1">
    <source>
        <dbReference type="SAM" id="Phobius"/>
    </source>
</evidence>
<keyword evidence="1" id="KW-0812">Transmembrane</keyword>
<keyword evidence="1" id="KW-1133">Transmembrane helix</keyword>
<gene>
    <name evidence="2" type="ORF">VO01_15680</name>
</gene>
<dbReference type="EMBL" id="CP011045">
    <property type="protein sequence ID" value="AJW80682.1"/>
    <property type="molecule type" value="Genomic_DNA"/>
</dbReference>
<evidence type="ECO:0000313" key="3">
    <source>
        <dbReference type="Proteomes" id="UP000032604"/>
    </source>
</evidence>
<dbReference type="NCBIfam" id="NF042935">
    <property type="entry name" value="SCO6880_fam"/>
    <property type="match status" value="1"/>
</dbReference>
<proteinExistence type="predicted"/>
<accession>A0A0D5CN25</accession>
<dbReference type="Proteomes" id="UP000032604">
    <property type="component" value="Plasmid pCI2"/>
</dbReference>
<organism evidence="2 3">
    <name type="scientific">Clavibacter michiganensis subsp. insidiosus</name>
    <dbReference type="NCBI Taxonomy" id="33014"/>
    <lineage>
        <taxon>Bacteria</taxon>
        <taxon>Bacillati</taxon>
        <taxon>Actinomycetota</taxon>
        <taxon>Actinomycetes</taxon>
        <taxon>Micrococcales</taxon>
        <taxon>Microbacteriaceae</taxon>
        <taxon>Clavibacter</taxon>
    </lineage>
</organism>
<dbReference type="HOGENOM" id="CLU_534958_0_0_11"/>
<dbReference type="AlphaFoldDB" id="A0A0D5CN25"/>
<dbReference type="OrthoDB" id="4505949at2"/>
<reference evidence="2 3" key="1">
    <citation type="journal article" date="2015" name="Genome Announc.">
        <title>Complete Genome Sequence of Clavibacter michiganensis subsp. insidiosus R1-1 Using PacBio Single-Molecule Real-Time Technology.</title>
        <authorList>
            <person name="Lu Y."/>
            <person name="Samac D.A."/>
            <person name="Glazebrook J."/>
            <person name="Ishimaru C.A."/>
        </authorList>
    </citation>
    <scope>NUCLEOTIDE SEQUENCE [LARGE SCALE GENOMIC DNA]</scope>
    <source>
        <strain evidence="2 3">R1-1</strain>
        <plasmid evidence="2 3">pCI2</plasmid>
    </source>
</reference>
<keyword evidence="1" id="KW-0472">Membrane</keyword>